<dbReference type="EMBL" id="MKGR01000011">
    <property type="protein sequence ID" value="OKP06798.1"/>
    <property type="molecule type" value="Genomic_DNA"/>
</dbReference>
<reference evidence="1 2" key="1">
    <citation type="submission" date="2016-09" db="EMBL/GenBank/DDBJ databases">
        <title>Xenorhabdus thuongxuanensis sp. nov. and Xenorhabdus eapokensis sp. nov., isolated from Steinernema species.</title>
        <authorList>
            <person name="Kaempfer P."/>
            <person name="Tobias N.J."/>
            <person name="Phan Ke L."/>
            <person name="Bode H.B."/>
            <person name="Glaeser S.P."/>
        </authorList>
    </citation>
    <scope>NUCLEOTIDE SEQUENCE [LARGE SCALE GENOMIC DNA]</scope>
    <source>
        <strain evidence="1 2">30TX1</strain>
    </source>
</reference>
<organism evidence="1 2">
    <name type="scientific">Xenorhabdus thuongxuanensis</name>
    <dbReference type="NCBI Taxonomy" id="1873484"/>
    <lineage>
        <taxon>Bacteria</taxon>
        <taxon>Pseudomonadati</taxon>
        <taxon>Pseudomonadota</taxon>
        <taxon>Gammaproteobacteria</taxon>
        <taxon>Enterobacterales</taxon>
        <taxon>Morganellaceae</taxon>
        <taxon>Xenorhabdus</taxon>
    </lineage>
</organism>
<dbReference type="AlphaFoldDB" id="A0A1Q5U2V2"/>
<keyword evidence="2" id="KW-1185">Reference proteome</keyword>
<name>A0A1Q5U2V2_9GAMM</name>
<accession>A0A1Q5U2V2</accession>
<gene>
    <name evidence="1" type="ORF">Xentx_01924</name>
</gene>
<sequence length="52" mass="6277">MNDKGEVILYVLPLSRKIVKFIYQFLFLNSKFMYKVVLDGIRLPLKEEYLSY</sequence>
<dbReference type="Proteomes" id="UP000186277">
    <property type="component" value="Unassembled WGS sequence"/>
</dbReference>
<proteinExistence type="predicted"/>
<evidence type="ECO:0000313" key="1">
    <source>
        <dbReference type="EMBL" id="OKP06798.1"/>
    </source>
</evidence>
<comment type="caution">
    <text evidence="1">The sequence shown here is derived from an EMBL/GenBank/DDBJ whole genome shotgun (WGS) entry which is preliminary data.</text>
</comment>
<evidence type="ECO:0000313" key="2">
    <source>
        <dbReference type="Proteomes" id="UP000186277"/>
    </source>
</evidence>
<protein>
    <submittedName>
        <fullName evidence="1">Uncharacterized protein</fullName>
    </submittedName>
</protein>